<evidence type="ECO:0000313" key="15">
    <source>
        <dbReference type="Proteomes" id="UP000317650"/>
    </source>
</evidence>
<feature type="region of interest" description="Disordered" evidence="12">
    <location>
        <begin position="406"/>
        <end position="430"/>
    </location>
</feature>
<evidence type="ECO:0000256" key="1">
    <source>
        <dbReference type="ARBA" id="ARBA00004127"/>
    </source>
</evidence>
<dbReference type="PANTHER" id="PTHR22883">
    <property type="entry name" value="ZINC FINGER DHHC DOMAIN CONTAINING PROTEIN"/>
    <property type="match status" value="1"/>
</dbReference>
<evidence type="ECO:0000259" key="13">
    <source>
        <dbReference type="Pfam" id="PF01529"/>
    </source>
</evidence>
<keyword evidence="8" id="KW-0449">Lipoprotein</keyword>
<evidence type="ECO:0000256" key="9">
    <source>
        <dbReference type="ARBA" id="ARBA00023315"/>
    </source>
</evidence>
<evidence type="ECO:0000256" key="4">
    <source>
        <dbReference type="ARBA" id="ARBA00022692"/>
    </source>
</evidence>
<dbReference type="PROSITE" id="PS50216">
    <property type="entry name" value="DHHC"/>
    <property type="match status" value="1"/>
</dbReference>
<dbReference type="GO" id="GO:0005794">
    <property type="term" value="C:Golgi apparatus"/>
    <property type="evidence" value="ECO:0007669"/>
    <property type="project" value="TreeGrafter"/>
</dbReference>
<comment type="subcellular location">
    <subcellularLocation>
        <location evidence="1">Endomembrane system</location>
        <topology evidence="1">Multi-pass membrane protein</topology>
    </subcellularLocation>
</comment>
<keyword evidence="5 11" id="KW-1133">Transmembrane helix</keyword>
<evidence type="ECO:0000256" key="3">
    <source>
        <dbReference type="ARBA" id="ARBA00022679"/>
    </source>
</evidence>
<feature type="transmembrane region" description="Helical" evidence="11">
    <location>
        <begin position="57"/>
        <end position="78"/>
    </location>
</feature>
<dbReference type="Pfam" id="PF01529">
    <property type="entry name" value="DHHC"/>
    <property type="match status" value="1"/>
</dbReference>
<evidence type="ECO:0000256" key="12">
    <source>
        <dbReference type="SAM" id="MobiDB-lite"/>
    </source>
</evidence>
<feature type="domain" description="Palmitoyltransferase DHHC" evidence="13">
    <location>
        <begin position="133"/>
        <end position="257"/>
    </location>
</feature>
<keyword evidence="9 11" id="KW-0012">Acyltransferase</keyword>
<comment type="catalytic activity">
    <reaction evidence="10 11">
        <text>L-cysteinyl-[protein] + hexadecanoyl-CoA = S-hexadecanoyl-L-cysteinyl-[protein] + CoA</text>
        <dbReference type="Rhea" id="RHEA:36683"/>
        <dbReference type="Rhea" id="RHEA-COMP:10131"/>
        <dbReference type="Rhea" id="RHEA-COMP:11032"/>
        <dbReference type="ChEBI" id="CHEBI:29950"/>
        <dbReference type="ChEBI" id="CHEBI:57287"/>
        <dbReference type="ChEBI" id="CHEBI:57379"/>
        <dbReference type="ChEBI" id="CHEBI:74151"/>
        <dbReference type="EC" id="2.3.1.225"/>
    </reaction>
</comment>
<feature type="region of interest" description="Disordered" evidence="12">
    <location>
        <begin position="89"/>
        <end position="114"/>
    </location>
</feature>
<dbReference type="GO" id="GO:0006612">
    <property type="term" value="P:protein targeting to membrane"/>
    <property type="evidence" value="ECO:0007669"/>
    <property type="project" value="TreeGrafter"/>
</dbReference>
<evidence type="ECO:0000256" key="7">
    <source>
        <dbReference type="ARBA" id="ARBA00023139"/>
    </source>
</evidence>
<feature type="transmembrane region" description="Helical" evidence="11">
    <location>
        <begin position="177"/>
        <end position="200"/>
    </location>
</feature>
<name>A0A4S8K201_MUSBA</name>
<dbReference type="GO" id="GO:0019706">
    <property type="term" value="F:protein-cysteine S-palmitoyltransferase activity"/>
    <property type="evidence" value="ECO:0007669"/>
    <property type="project" value="UniProtKB-EC"/>
</dbReference>
<dbReference type="GO" id="GO:0005783">
    <property type="term" value="C:endoplasmic reticulum"/>
    <property type="evidence" value="ECO:0007669"/>
    <property type="project" value="TreeGrafter"/>
</dbReference>
<dbReference type="InterPro" id="IPR039859">
    <property type="entry name" value="PFA4/ZDH16/20/ERF2-like"/>
</dbReference>
<feature type="transmembrane region" description="Helical" evidence="11">
    <location>
        <begin position="30"/>
        <end position="51"/>
    </location>
</feature>
<keyword evidence="6 11" id="KW-0472">Membrane</keyword>
<feature type="transmembrane region" description="Helical" evidence="11">
    <location>
        <begin position="220"/>
        <end position="247"/>
    </location>
</feature>
<evidence type="ECO:0000256" key="11">
    <source>
        <dbReference type="RuleBase" id="RU079119"/>
    </source>
</evidence>
<reference evidence="14 15" key="1">
    <citation type="journal article" date="2019" name="Nat. Plants">
        <title>Genome sequencing of Musa balbisiana reveals subgenome evolution and function divergence in polyploid bananas.</title>
        <authorList>
            <person name="Yao X."/>
        </authorList>
    </citation>
    <scope>NUCLEOTIDE SEQUENCE [LARGE SCALE GENOMIC DNA]</scope>
    <source>
        <strain evidence="15">cv. DH-PKW</strain>
        <tissue evidence="14">Leaves</tissue>
    </source>
</reference>
<evidence type="ECO:0000256" key="8">
    <source>
        <dbReference type="ARBA" id="ARBA00023288"/>
    </source>
</evidence>
<feature type="region of interest" description="Disordered" evidence="12">
    <location>
        <begin position="534"/>
        <end position="584"/>
    </location>
</feature>
<keyword evidence="3 11" id="KW-0808">Transferase</keyword>
<protein>
    <recommendedName>
        <fullName evidence="11">S-acyltransferase</fullName>
        <ecNumber evidence="11">2.3.1.225</ecNumber>
    </recommendedName>
    <alternativeName>
        <fullName evidence="11">Palmitoyltransferase</fullName>
    </alternativeName>
</protein>
<dbReference type="STRING" id="52838.A0A4S8K201"/>
<gene>
    <name evidence="14" type="ORF">C4D60_Mb08t07360</name>
</gene>
<dbReference type="PANTHER" id="PTHR22883:SF43">
    <property type="entry name" value="PALMITOYLTRANSFERASE APP"/>
    <property type="match status" value="1"/>
</dbReference>
<dbReference type="EC" id="2.3.1.225" evidence="11"/>
<comment type="domain">
    <text evidence="11">The DHHC domain is required for palmitoyltransferase activity.</text>
</comment>
<keyword evidence="4 11" id="KW-0812">Transmembrane</keyword>
<feature type="region of interest" description="Disordered" evidence="12">
    <location>
        <begin position="342"/>
        <end position="394"/>
    </location>
</feature>
<evidence type="ECO:0000256" key="6">
    <source>
        <dbReference type="ARBA" id="ARBA00023136"/>
    </source>
</evidence>
<comment type="caution">
    <text evidence="14">The sequence shown here is derived from an EMBL/GenBank/DDBJ whole genome shotgun (WGS) entry which is preliminary data.</text>
</comment>
<dbReference type="EMBL" id="PYDT01000002">
    <property type="protein sequence ID" value="THU68771.1"/>
    <property type="molecule type" value="Genomic_DNA"/>
</dbReference>
<feature type="region of interest" description="Disordered" evidence="12">
    <location>
        <begin position="488"/>
        <end position="511"/>
    </location>
</feature>
<proteinExistence type="inferred from homology"/>
<sequence>MAKRVYQAWKGNNSFLLCGRLIFGPDARSLFVTVALIVVPVVIFVNLLHEFPAYDAGYAVLVVAIAFTIHVLLLLLMTSARDPGIVPRASHPPEEEFSHDTSTHSEIGGRHTPSLTFPRIKEVMVNGIPVKVKYCDTCMIYRPPRCSHCSICNNCVERFDHHCPWVGQCIGQRNYRYFFLFVSSSTLLCIYVFAMCALYIKFLMDEDYPTVWKAMKHSPASVVLMIYCFVSLWFVGGLTGFHLYLIGTNQTTYENFRYRADNRVSAFDRGCLSNFIEVLCTEIKPSRNKFRAYVQDEIPRPPPVGRTRDMEEEPASSPRVKVEDDLDIGGDLLKISRRRNYEEVDEEMGGRNSNGLHQALSESELMVDSETEIPVIRTETKNSSRGRRSGSWDLSPEVLAASSLAAEGDIPSSQNEQNSSQRKGKGTCKLPDPSEHCVLQTTYENFRYRADNRVSAFDRGCLSNFIEVLCTEIKPSRNKFRAYVQDEIPRPPPVGRTRDMEEEPASSPRVKVEDDLDIGGDLLKISRRRNYEEVDEEMGGRNSNGLHQALSESELMVDSETEIPVIRTETKNSSRGRRSGSWDLSPEVLAASSLAAEGDIPSSQKPVA</sequence>
<evidence type="ECO:0000313" key="14">
    <source>
        <dbReference type="EMBL" id="THU68771.1"/>
    </source>
</evidence>
<evidence type="ECO:0000256" key="2">
    <source>
        <dbReference type="ARBA" id="ARBA00008574"/>
    </source>
</evidence>
<feature type="region of interest" description="Disordered" evidence="12">
    <location>
        <begin position="298"/>
        <end position="321"/>
    </location>
</feature>
<evidence type="ECO:0000256" key="5">
    <source>
        <dbReference type="ARBA" id="ARBA00022989"/>
    </source>
</evidence>
<keyword evidence="7" id="KW-0564">Palmitate</keyword>
<dbReference type="Proteomes" id="UP000317650">
    <property type="component" value="Chromosome 8"/>
</dbReference>
<evidence type="ECO:0000256" key="10">
    <source>
        <dbReference type="ARBA" id="ARBA00048048"/>
    </source>
</evidence>
<dbReference type="InterPro" id="IPR001594">
    <property type="entry name" value="Palmitoyltrfase_DHHC"/>
</dbReference>
<feature type="compositionally biased region" description="Basic and acidic residues" evidence="12">
    <location>
        <begin position="91"/>
        <end position="109"/>
    </location>
</feature>
<dbReference type="AlphaFoldDB" id="A0A4S8K201"/>
<accession>A0A4S8K201</accession>
<keyword evidence="15" id="KW-1185">Reference proteome</keyword>
<organism evidence="14 15">
    <name type="scientific">Musa balbisiana</name>
    <name type="common">Banana</name>
    <dbReference type="NCBI Taxonomy" id="52838"/>
    <lineage>
        <taxon>Eukaryota</taxon>
        <taxon>Viridiplantae</taxon>
        <taxon>Streptophyta</taxon>
        <taxon>Embryophyta</taxon>
        <taxon>Tracheophyta</taxon>
        <taxon>Spermatophyta</taxon>
        <taxon>Magnoliopsida</taxon>
        <taxon>Liliopsida</taxon>
        <taxon>Zingiberales</taxon>
        <taxon>Musaceae</taxon>
        <taxon>Musa</taxon>
    </lineage>
</organism>
<comment type="similarity">
    <text evidence="2 11">Belongs to the DHHC palmitoyltransferase family.</text>
</comment>
<feature type="compositionally biased region" description="Polar residues" evidence="12">
    <location>
        <begin position="411"/>
        <end position="421"/>
    </location>
</feature>